<dbReference type="InterPro" id="IPR050188">
    <property type="entry name" value="RluA_PseudoU_synthase"/>
</dbReference>
<dbReference type="PANTHER" id="PTHR21600">
    <property type="entry name" value="MITOCHONDRIAL RNA PSEUDOURIDINE SYNTHASE"/>
    <property type="match status" value="1"/>
</dbReference>
<dbReference type="EC" id="5.4.99.-" evidence="3"/>
<evidence type="ECO:0000256" key="2">
    <source>
        <dbReference type="ARBA" id="ARBA00010876"/>
    </source>
</evidence>
<comment type="function">
    <text evidence="3">Responsible for synthesis of pseudouridine from uracil.</text>
</comment>
<sequence>MFTYRSEFTRNRQWLEIPLEALNRFEHTGIAGVLQPLGAGSHPHDVRQRLLALAVFPAKWINRLFSVGGIRIENGIVGLRTFVPVDIEAEPIYQLAQLKSGDTAVDHVPVLYEDDWCLVFDKPTGMPVHPNAPRQRGTLDEAAARHCLQTGDALPVKHIHRLDDDTAGPVLYAKNDLAQMVLDEAMRDKRVDRQYEALVHGKPAKSRGTINEPIGKDRHHGARRRVTPTGDHAVTHYETLAVYKSASLLRLQLETGRTHQIRVHLSHAGYPIVGDQLYGGRVDLLRHQALRGERLLFPHPLTGLPVMVNSVEPDWFRALRQKLSVL</sequence>
<evidence type="ECO:0000259" key="5">
    <source>
        <dbReference type="Pfam" id="PF00849"/>
    </source>
</evidence>
<dbReference type="InterPro" id="IPR020103">
    <property type="entry name" value="PsdUridine_synth_cat_dom_sf"/>
</dbReference>
<dbReference type="RefSeq" id="WP_204818816.1">
    <property type="nucleotide sequence ID" value="NZ_JANHOF010000005.1"/>
</dbReference>
<feature type="region of interest" description="Disordered" evidence="4">
    <location>
        <begin position="203"/>
        <end position="224"/>
    </location>
</feature>
<organism evidence="6 7">
    <name type="scientific">Paenibacillus mendelii</name>
    <dbReference type="NCBI Taxonomy" id="206163"/>
    <lineage>
        <taxon>Bacteria</taxon>
        <taxon>Bacillati</taxon>
        <taxon>Bacillota</taxon>
        <taxon>Bacilli</taxon>
        <taxon>Bacillales</taxon>
        <taxon>Paenibacillaceae</taxon>
        <taxon>Paenibacillus</taxon>
    </lineage>
</organism>
<protein>
    <recommendedName>
        <fullName evidence="3">Pseudouridine synthase</fullName>
        <ecNumber evidence="3">5.4.99.-</ecNumber>
    </recommendedName>
</protein>
<dbReference type="SUPFAM" id="SSF55120">
    <property type="entry name" value="Pseudouridine synthase"/>
    <property type="match status" value="1"/>
</dbReference>
<gene>
    <name evidence="6" type="ORF">ACFFJ8_15360</name>
</gene>
<dbReference type="Proteomes" id="UP001589818">
    <property type="component" value="Unassembled WGS sequence"/>
</dbReference>
<feature type="domain" description="Pseudouridine synthase RsuA/RluA-like" evidence="5">
    <location>
        <begin position="118"/>
        <end position="267"/>
    </location>
</feature>
<dbReference type="EMBL" id="JBHLVF010000023">
    <property type="protein sequence ID" value="MFC0392749.1"/>
    <property type="molecule type" value="Genomic_DNA"/>
</dbReference>
<comment type="caution">
    <text evidence="6">The sequence shown here is derived from an EMBL/GenBank/DDBJ whole genome shotgun (WGS) entry which is preliminary data.</text>
</comment>
<evidence type="ECO:0000313" key="7">
    <source>
        <dbReference type="Proteomes" id="UP001589818"/>
    </source>
</evidence>
<evidence type="ECO:0000256" key="1">
    <source>
        <dbReference type="ARBA" id="ARBA00000073"/>
    </source>
</evidence>
<name>A0ABV6JA51_9BACL</name>
<proteinExistence type="inferred from homology"/>
<keyword evidence="3 6" id="KW-0413">Isomerase</keyword>
<dbReference type="InterPro" id="IPR006225">
    <property type="entry name" value="PsdUridine_synth_RluC/D"/>
</dbReference>
<dbReference type="NCBIfam" id="TIGR00005">
    <property type="entry name" value="rluA_subfam"/>
    <property type="match status" value="1"/>
</dbReference>
<evidence type="ECO:0000256" key="3">
    <source>
        <dbReference type="RuleBase" id="RU362028"/>
    </source>
</evidence>
<accession>A0ABV6JA51</accession>
<dbReference type="InterPro" id="IPR006145">
    <property type="entry name" value="PsdUridine_synth_RsuA/RluA"/>
</dbReference>
<comment type="similarity">
    <text evidence="2 3">Belongs to the pseudouridine synthase RluA family.</text>
</comment>
<keyword evidence="7" id="KW-1185">Reference proteome</keyword>
<reference evidence="6 7" key="1">
    <citation type="submission" date="2024-09" db="EMBL/GenBank/DDBJ databases">
        <authorList>
            <person name="Sun Q."/>
            <person name="Mori K."/>
        </authorList>
    </citation>
    <scope>NUCLEOTIDE SEQUENCE [LARGE SCALE GENOMIC DNA]</scope>
    <source>
        <strain evidence="6 7">CCM 4839</strain>
    </source>
</reference>
<evidence type="ECO:0000256" key="4">
    <source>
        <dbReference type="SAM" id="MobiDB-lite"/>
    </source>
</evidence>
<dbReference type="GO" id="GO:0016853">
    <property type="term" value="F:isomerase activity"/>
    <property type="evidence" value="ECO:0007669"/>
    <property type="project" value="UniProtKB-KW"/>
</dbReference>
<comment type="catalytic activity">
    <reaction evidence="1 3">
        <text>a uridine in RNA = a pseudouridine in RNA</text>
        <dbReference type="Rhea" id="RHEA:48348"/>
        <dbReference type="Rhea" id="RHEA-COMP:12068"/>
        <dbReference type="Rhea" id="RHEA-COMP:12069"/>
        <dbReference type="ChEBI" id="CHEBI:65314"/>
        <dbReference type="ChEBI" id="CHEBI:65315"/>
    </reaction>
</comment>
<dbReference type="Gene3D" id="3.30.2350.10">
    <property type="entry name" value="Pseudouridine synthase"/>
    <property type="match status" value="1"/>
</dbReference>
<dbReference type="Pfam" id="PF00849">
    <property type="entry name" value="PseudoU_synth_2"/>
    <property type="match status" value="1"/>
</dbReference>
<dbReference type="PANTHER" id="PTHR21600:SF35">
    <property type="entry name" value="PSEUDOURIDINE SYNTHASE"/>
    <property type="match status" value="1"/>
</dbReference>
<evidence type="ECO:0000313" key="6">
    <source>
        <dbReference type="EMBL" id="MFC0392749.1"/>
    </source>
</evidence>
<dbReference type="CDD" id="cd02869">
    <property type="entry name" value="PseudoU_synth_RluA_like"/>
    <property type="match status" value="1"/>
</dbReference>